<organism evidence="3 4">
    <name type="scientific">Chelatococcus albus</name>
    <dbReference type="NCBI Taxonomy" id="3047466"/>
    <lineage>
        <taxon>Bacteria</taxon>
        <taxon>Pseudomonadati</taxon>
        <taxon>Pseudomonadota</taxon>
        <taxon>Alphaproteobacteria</taxon>
        <taxon>Hyphomicrobiales</taxon>
        <taxon>Chelatococcaceae</taxon>
        <taxon>Chelatococcus</taxon>
    </lineage>
</organism>
<feature type="signal peptide" evidence="1">
    <location>
        <begin position="1"/>
        <end position="24"/>
    </location>
</feature>
<keyword evidence="4" id="KW-1185">Reference proteome</keyword>
<evidence type="ECO:0000256" key="1">
    <source>
        <dbReference type="SAM" id="SignalP"/>
    </source>
</evidence>
<dbReference type="EMBL" id="JASJEV010000013">
    <property type="protein sequence ID" value="MDJ1159831.1"/>
    <property type="molecule type" value="Genomic_DNA"/>
</dbReference>
<dbReference type="RefSeq" id="WP_283741831.1">
    <property type="nucleotide sequence ID" value="NZ_JASJEV010000013.1"/>
</dbReference>
<gene>
    <name evidence="3" type="ORF">QNA08_16550</name>
</gene>
<feature type="domain" description="DUF2059" evidence="2">
    <location>
        <begin position="92"/>
        <end position="149"/>
    </location>
</feature>
<evidence type="ECO:0000259" key="2">
    <source>
        <dbReference type="Pfam" id="PF09832"/>
    </source>
</evidence>
<dbReference type="Pfam" id="PF09832">
    <property type="entry name" value="DUF2059"/>
    <property type="match status" value="1"/>
</dbReference>
<evidence type="ECO:0000313" key="3">
    <source>
        <dbReference type="EMBL" id="MDJ1159831.1"/>
    </source>
</evidence>
<dbReference type="InterPro" id="IPR018637">
    <property type="entry name" value="DUF2059"/>
</dbReference>
<protein>
    <submittedName>
        <fullName evidence="3">DUF2059 domain-containing protein</fullName>
    </submittedName>
</protein>
<proteinExistence type="predicted"/>
<accession>A0ABT7AKD2</accession>
<sequence length="167" mass="18352">MNRFLTRVAAASLVLALAGGAASAQTATATAPSHLQAAREVVLASGMSRSFDAMLPTFGDQVRQIYVTRPEIAADLNAVLDQLKPELEKQKDEMVTTAARVLAGRMNEAELKEVGAFFKSPAGQRYVSTQPQVLDELFNEMRDWVQKTSEFVITRVRAEMKKKGHEL</sequence>
<keyword evidence="1" id="KW-0732">Signal</keyword>
<evidence type="ECO:0000313" key="4">
    <source>
        <dbReference type="Proteomes" id="UP001321492"/>
    </source>
</evidence>
<dbReference type="Proteomes" id="UP001321492">
    <property type="component" value="Unassembled WGS sequence"/>
</dbReference>
<name>A0ABT7AKD2_9HYPH</name>
<comment type="caution">
    <text evidence="3">The sequence shown here is derived from an EMBL/GenBank/DDBJ whole genome shotgun (WGS) entry which is preliminary data.</text>
</comment>
<feature type="chain" id="PRO_5047334734" evidence="1">
    <location>
        <begin position="25"/>
        <end position="167"/>
    </location>
</feature>
<reference evidence="3 4" key="1">
    <citation type="submission" date="2023-05" db="EMBL/GenBank/DDBJ databases">
        <title>Chelatococcus sp. nov., a moderately thermophilic bacterium isolated from hot spring microbial mat.</title>
        <authorList>
            <person name="Hu C.-J."/>
            <person name="Li W.-J."/>
        </authorList>
    </citation>
    <scope>NUCLEOTIDE SEQUENCE [LARGE SCALE GENOMIC DNA]</scope>
    <source>
        <strain evidence="3 4">SYSU G07232</strain>
    </source>
</reference>